<dbReference type="CDD" id="cd00082">
    <property type="entry name" value="HisKA"/>
    <property type="match status" value="1"/>
</dbReference>
<dbReference type="InterPro" id="IPR003018">
    <property type="entry name" value="GAF"/>
</dbReference>
<dbReference type="GO" id="GO:0000155">
    <property type="term" value="F:phosphorelay sensor kinase activity"/>
    <property type="evidence" value="ECO:0007669"/>
    <property type="project" value="InterPro"/>
</dbReference>
<reference evidence="9" key="2">
    <citation type="journal article" date="2022" name="Microbiol. Resour. Announc.">
        <title>Metagenome Sequencing to Explore Phylogenomics of Terrestrial Cyanobacteria.</title>
        <authorList>
            <person name="Ward R.D."/>
            <person name="Stajich J.E."/>
            <person name="Johansen J.R."/>
            <person name="Huntemann M."/>
            <person name="Clum A."/>
            <person name="Foster B."/>
            <person name="Foster B."/>
            <person name="Roux S."/>
            <person name="Palaniappan K."/>
            <person name="Varghese N."/>
            <person name="Mukherjee S."/>
            <person name="Reddy T.B.K."/>
            <person name="Daum C."/>
            <person name="Copeland A."/>
            <person name="Chen I.A."/>
            <person name="Ivanova N.N."/>
            <person name="Kyrpides N.C."/>
            <person name="Shapiro N."/>
            <person name="Eloe-Fadrosh E.A."/>
            <person name="Pietrasiak N."/>
        </authorList>
    </citation>
    <scope>NUCLEOTIDE SEQUENCE</scope>
    <source>
        <strain evidence="9">CPER-KK1</strain>
    </source>
</reference>
<dbReference type="EC" id="2.7.13.3" evidence="2"/>
<evidence type="ECO:0000256" key="7">
    <source>
        <dbReference type="SAM" id="Phobius"/>
    </source>
</evidence>
<organism evidence="9 10">
    <name type="scientific">Symplocastrum torsivum CPER-KK1</name>
    <dbReference type="NCBI Taxonomy" id="450513"/>
    <lineage>
        <taxon>Bacteria</taxon>
        <taxon>Bacillati</taxon>
        <taxon>Cyanobacteriota</taxon>
        <taxon>Cyanophyceae</taxon>
        <taxon>Oscillatoriophycideae</taxon>
        <taxon>Oscillatoriales</taxon>
        <taxon>Microcoleaceae</taxon>
        <taxon>Symplocastrum</taxon>
    </lineage>
</organism>
<dbReference type="SMART" id="SM00388">
    <property type="entry name" value="HisKA"/>
    <property type="match status" value="1"/>
</dbReference>
<keyword evidence="7" id="KW-0472">Membrane</keyword>
<keyword evidence="3" id="KW-0597">Phosphoprotein</keyword>
<evidence type="ECO:0000259" key="8">
    <source>
        <dbReference type="PROSITE" id="PS50109"/>
    </source>
</evidence>
<dbReference type="GO" id="GO:0030295">
    <property type="term" value="F:protein kinase activator activity"/>
    <property type="evidence" value="ECO:0007669"/>
    <property type="project" value="TreeGrafter"/>
</dbReference>
<evidence type="ECO:0000256" key="6">
    <source>
        <dbReference type="ARBA" id="ARBA00023012"/>
    </source>
</evidence>
<dbReference type="InterPro" id="IPR003594">
    <property type="entry name" value="HATPase_dom"/>
</dbReference>
<evidence type="ECO:0000256" key="4">
    <source>
        <dbReference type="ARBA" id="ARBA00022679"/>
    </source>
</evidence>
<evidence type="ECO:0000256" key="1">
    <source>
        <dbReference type="ARBA" id="ARBA00000085"/>
    </source>
</evidence>
<dbReference type="Gene3D" id="3.30.565.10">
    <property type="entry name" value="Histidine kinase-like ATPase, C-terminal domain"/>
    <property type="match status" value="1"/>
</dbReference>
<dbReference type="InterPro" id="IPR003661">
    <property type="entry name" value="HisK_dim/P_dom"/>
</dbReference>
<evidence type="ECO:0000313" key="10">
    <source>
        <dbReference type="Proteomes" id="UP000753908"/>
    </source>
</evidence>
<dbReference type="Pfam" id="PF13185">
    <property type="entry name" value="GAF_2"/>
    <property type="match status" value="1"/>
</dbReference>
<dbReference type="EMBL" id="JAHHIF010000013">
    <property type="protein sequence ID" value="MBW4545208.1"/>
    <property type="molecule type" value="Genomic_DNA"/>
</dbReference>
<comment type="catalytic activity">
    <reaction evidence="1">
        <text>ATP + protein L-histidine = ADP + protein N-phospho-L-histidine.</text>
        <dbReference type="EC" id="2.7.13.3"/>
    </reaction>
</comment>
<dbReference type="InterPro" id="IPR036097">
    <property type="entry name" value="HisK_dim/P_sf"/>
</dbReference>
<dbReference type="Pfam" id="PF00512">
    <property type="entry name" value="HisKA"/>
    <property type="match status" value="1"/>
</dbReference>
<dbReference type="InterPro" id="IPR007891">
    <property type="entry name" value="CHASE3"/>
</dbReference>
<dbReference type="SMART" id="SM00387">
    <property type="entry name" value="HATPase_c"/>
    <property type="match status" value="1"/>
</dbReference>
<keyword evidence="7" id="KW-0812">Transmembrane</keyword>
<dbReference type="Pfam" id="PF05227">
    <property type="entry name" value="CHASE3"/>
    <property type="match status" value="1"/>
</dbReference>
<dbReference type="InterPro" id="IPR036890">
    <property type="entry name" value="HATPase_C_sf"/>
</dbReference>
<dbReference type="Pfam" id="PF02518">
    <property type="entry name" value="HATPase_c"/>
    <property type="match status" value="1"/>
</dbReference>
<dbReference type="SUPFAM" id="SSF55781">
    <property type="entry name" value="GAF domain-like"/>
    <property type="match status" value="1"/>
</dbReference>
<dbReference type="AlphaFoldDB" id="A0A951PK57"/>
<dbReference type="Gene3D" id="1.10.287.130">
    <property type="match status" value="1"/>
</dbReference>
<feature type="domain" description="Histidine kinase" evidence="8">
    <location>
        <begin position="427"/>
        <end position="642"/>
    </location>
</feature>
<dbReference type="SUPFAM" id="SSF47384">
    <property type="entry name" value="Homodimeric domain of signal transducing histidine kinase"/>
    <property type="match status" value="1"/>
</dbReference>
<dbReference type="PROSITE" id="PS50109">
    <property type="entry name" value="HIS_KIN"/>
    <property type="match status" value="1"/>
</dbReference>
<dbReference type="InterPro" id="IPR029016">
    <property type="entry name" value="GAF-like_dom_sf"/>
</dbReference>
<evidence type="ECO:0000313" key="9">
    <source>
        <dbReference type="EMBL" id="MBW4545208.1"/>
    </source>
</evidence>
<keyword evidence="5" id="KW-0418">Kinase</keyword>
<accession>A0A951PK57</accession>
<comment type="caution">
    <text evidence="9">The sequence shown here is derived from an EMBL/GenBank/DDBJ whole genome shotgun (WGS) entry which is preliminary data.</text>
</comment>
<evidence type="ECO:0000256" key="2">
    <source>
        <dbReference type="ARBA" id="ARBA00012438"/>
    </source>
</evidence>
<dbReference type="GO" id="GO:0000156">
    <property type="term" value="F:phosphorelay response regulator activity"/>
    <property type="evidence" value="ECO:0007669"/>
    <property type="project" value="TreeGrafter"/>
</dbReference>
<reference evidence="9" key="1">
    <citation type="submission" date="2021-05" db="EMBL/GenBank/DDBJ databases">
        <authorList>
            <person name="Pietrasiak N."/>
            <person name="Ward R."/>
            <person name="Stajich J.E."/>
            <person name="Kurbessoian T."/>
        </authorList>
    </citation>
    <scope>NUCLEOTIDE SEQUENCE</scope>
    <source>
        <strain evidence="9">CPER-KK1</strain>
    </source>
</reference>
<feature type="transmembrane region" description="Helical" evidence="7">
    <location>
        <begin position="14"/>
        <end position="34"/>
    </location>
</feature>
<dbReference type="FunFam" id="1.10.287.130:FF:000101">
    <property type="entry name" value="Sensor histidine kinase"/>
    <property type="match status" value="1"/>
</dbReference>
<gene>
    <name evidence="9" type="ORF">KME25_12285</name>
</gene>
<dbReference type="SMART" id="SM00065">
    <property type="entry name" value="GAF"/>
    <property type="match status" value="1"/>
</dbReference>
<feature type="transmembrane region" description="Helical" evidence="7">
    <location>
        <begin position="183"/>
        <end position="204"/>
    </location>
</feature>
<evidence type="ECO:0000256" key="5">
    <source>
        <dbReference type="ARBA" id="ARBA00022777"/>
    </source>
</evidence>
<dbReference type="PRINTS" id="PR00344">
    <property type="entry name" value="BCTRLSENSOR"/>
</dbReference>
<dbReference type="CDD" id="cd19410">
    <property type="entry name" value="HK9-like_sensor"/>
    <property type="match status" value="1"/>
</dbReference>
<dbReference type="InterPro" id="IPR005467">
    <property type="entry name" value="His_kinase_dom"/>
</dbReference>
<dbReference type="GO" id="GO:0007234">
    <property type="term" value="P:osmosensory signaling via phosphorelay pathway"/>
    <property type="evidence" value="ECO:0007669"/>
    <property type="project" value="TreeGrafter"/>
</dbReference>
<name>A0A951PK57_9CYAN</name>
<dbReference type="SUPFAM" id="SSF55874">
    <property type="entry name" value="ATPase domain of HSP90 chaperone/DNA topoisomerase II/histidine kinase"/>
    <property type="match status" value="1"/>
</dbReference>
<dbReference type="PANTHER" id="PTHR42878:SF15">
    <property type="entry name" value="BACTERIOPHYTOCHROME"/>
    <property type="match status" value="1"/>
</dbReference>
<evidence type="ECO:0000256" key="3">
    <source>
        <dbReference type="ARBA" id="ARBA00022553"/>
    </source>
</evidence>
<dbReference type="InterPro" id="IPR050351">
    <property type="entry name" value="BphY/WalK/GraS-like"/>
</dbReference>
<sequence length="642" mass="72502">MVFTPPQVLFRRQLISVITLPLLLMLLLAGVSIWQISRLLLAMEWVEHTDQVIAQANRTQRLVTEVESGIRGYRLTDDSEFLAPYQQADRLVEPSFQALITLVSDNPPQVQRLLQMRSRYQEWSKSNPLLIAPKQKGEVPPTAIIKNRNQLMNVIRREMSEFIQTEERLRDARSQRVRGTTQVVIGSSVALATLLGIILAYFIWHQIHSVSRNYEQALSIAKEQTEATQYSAQRLAALHEIDQAILAVQPIESLAHEMLLKLKDIFAFEQGAVILFNFETNEGKILAGQVTEDTAGAVVPITKQIPLDLLDQCKPICYIKDIAALIERPPALERLLTENYHSFLVVPIMVEDNLIGSLNLLATQADAFNPKAQETAHEVTSQLAIAIQQSRLRKQLQDYATELEQRVVKRTVQLQEANEQLEAFSYTVAHDLRAPLRGIQGFAQALLEDYGDELDETAHDYIQQVFDGTDRMNNLVQDLLAYSRLSREEIKLTPVRLAQVVAEAQTQLESELRDRNAEIIVAEDLPNAMGHRPTLVQIFANLLSNAVKFVAPGVQPQIKVWAQEQDNWVRLWVQDNGIGIEPKYQEQIFGVFERLHGRETYPGTGIGLAIVRKGAERLGGQAGVESVPTQGSRFWVELQTVR</sequence>
<proteinExistence type="predicted"/>
<dbReference type="Proteomes" id="UP000753908">
    <property type="component" value="Unassembled WGS sequence"/>
</dbReference>
<keyword evidence="7" id="KW-1133">Transmembrane helix</keyword>
<dbReference type="InterPro" id="IPR004358">
    <property type="entry name" value="Sig_transdc_His_kin-like_C"/>
</dbReference>
<dbReference type="PANTHER" id="PTHR42878">
    <property type="entry name" value="TWO-COMPONENT HISTIDINE KINASE"/>
    <property type="match status" value="1"/>
</dbReference>
<keyword evidence="6" id="KW-0902">Two-component regulatory system</keyword>
<protein>
    <recommendedName>
        <fullName evidence="2">histidine kinase</fullName>
        <ecNumber evidence="2">2.7.13.3</ecNumber>
    </recommendedName>
</protein>
<keyword evidence="4" id="KW-0808">Transferase</keyword>
<dbReference type="Gene3D" id="3.30.450.40">
    <property type="match status" value="1"/>
</dbReference>